<name>A0ABR2F7N6_9ROSI</name>
<evidence type="ECO:0000313" key="3">
    <source>
        <dbReference type="Proteomes" id="UP001472677"/>
    </source>
</evidence>
<feature type="region of interest" description="Disordered" evidence="1">
    <location>
        <begin position="47"/>
        <end position="68"/>
    </location>
</feature>
<gene>
    <name evidence="2" type="ORF">V6N12_029081</name>
</gene>
<keyword evidence="3" id="KW-1185">Reference proteome</keyword>
<comment type="caution">
    <text evidence="2">The sequence shown here is derived from an EMBL/GenBank/DDBJ whole genome shotgun (WGS) entry which is preliminary data.</text>
</comment>
<organism evidence="2 3">
    <name type="scientific">Hibiscus sabdariffa</name>
    <name type="common">roselle</name>
    <dbReference type="NCBI Taxonomy" id="183260"/>
    <lineage>
        <taxon>Eukaryota</taxon>
        <taxon>Viridiplantae</taxon>
        <taxon>Streptophyta</taxon>
        <taxon>Embryophyta</taxon>
        <taxon>Tracheophyta</taxon>
        <taxon>Spermatophyta</taxon>
        <taxon>Magnoliopsida</taxon>
        <taxon>eudicotyledons</taxon>
        <taxon>Gunneridae</taxon>
        <taxon>Pentapetalae</taxon>
        <taxon>rosids</taxon>
        <taxon>malvids</taxon>
        <taxon>Malvales</taxon>
        <taxon>Malvaceae</taxon>
        <taxon>Malvoideae</taxon>
        <taxon>Hibiscus</taxon>
    </lineage>
</organism>
<proteinExistence type="predicted"/>
<dbReference type="EMBL" id="JBBPBM010000008">
    <property type="protein sequence ID" value="KAK8573043.1"/>
    <property type="molecule type" value="Genomic_DNA"/>
</dbReference>
<protein>
    <submittedName>
        <fullName evidence="2">Uncharacterized protein</fullName>
    </submittedName>
</protein>
<accession>A0ABR2F7N6</accession>
<reference evidence="2 3" key="1">
    <citation type="journal article" date="2024" name="G3 (Bethesda)">
        <title>Genome assembly of Hibiscus sabdariffa L. provides insights into metabolisms of medicinal natural products.</title>
        <authorList>
            <person name="Kim T."/>
        </authorList>
    </citation>
    <scope>NUCLEOTIDE SEQUENCE [LARGE SCALE GENOMIC DNA]</scope>
    <source>
        <strain evidence="2">TK-2024</strain>
        <tissue evidence="2">Old leaves</tissue>
    </source>
</reference>
<dbReference type="Proteomes" id="UP001472677">
    <property type="component" value="Unassembled WGS sequence"/>
</dbReference>
<evidence type="ECO:0000256" key="1">
    <source>
        <dbReference type="SAM" id="MobiDB-lite"/>
    </source>
</evidence>
<evidence type="ECO:0000313" key="2">
    <source>
        <dbReference type="EMBL" id="KAK8573043.1"/>
    </source>
</evidence>
<sequence>MDLVPAENSGLNQTGQFDLLALKMMQDSIKQPPPPLDLAQVQQDLAPIPPSKVADTRPGPAKPSQVGMPNATSYQHLHVVCLLYQILVLPLLEFDDQRILVFYIDFV</sequence>